<dbReference type="InterPro" id="IPR036770">
    <property type="entry name" value="Ankyrin_rpt-contain_sf"/>
</dbReference>
<proteinExistence type="predicted"/>
<feature type="region of interest" description="Disordered" evidence="4">
    <location>
        <begin position="76"/>
        <end position="171"/>
    </location>
</feature>
<dbReference type="PANTHER" id="PTHR24126">
    <property type="entry name" value="ANKYRIN REPEAT, PH AND SEC7 DOMAIN CONTAINING PROTEIN SECG-RELATED"/>
    <property type="match status" value="1"/>
</dbReference>
<dbReference type="Proteomes" id="UP000256328">
    <property type="component" value="Unassembled WGS sequence"/>
</dbReference>
<reference evidence="5 6" key="1">
    <citation type="journal article" date="2018" name="IMA Fungus">
        <title>IMA Genome-F 9: Draft genome sequence of Annulohypoxylon stygium, Aspergillus mulundensis, Berkeleyomyces basicola (syn. Thielaviopsis basicola), Ceratocystis smalleyi, two Cercospora beticola strains, Coleophoma cylindrospora, Fusarium fracticaudum, Phialophora cf. hyalina, and Morchella septimelata.</title>
        <authorList>
            <person name="Wingfield B.D."/>
            <person name="Bills G.F."/>
            <person name="Dong Y."/>
            <person name="Huang W."/>
            <person name="Nel W.J."/>
            <person name="Swalarsk-Parry B.S."/>
            <person name="Vaghefi N."/>
            <person name="Wilken P.M."/>
            <person name="An Z."/>
            <person name="de Beer Z.W."/>
            <person name="De Vos L."/>
            <person name="Chen L."/>
            <person name="Duong T.A."/>
            <person name="Gao Y."/>
            <person name="Hammerbacher A."/>
            <person name="Kikkert J.R."/>
            <person name="Li Y."/>
            <person name="Li H."/>
            <person name="Li K."/>
            <person name="Li Q."/>
            <person name="Liu X."/>
            <person name="Ma X."/>
            <person name="Naidoo K."/>
            <person name="Pethybridge S.J."/>
            <person name="Sun J."/>
            <person name="Steenkamp E.T."/>
            <person name="van der Nest M.A."/>
            <person name="van Wyk S."/>
            <person name="Wingfield M.J."/>
            <person name="Xiong C."/>
            <person name="Yue Q."/>
            <person name="Zhang X."/>
        </authorList>
    </citation>
    <scope>NUCLEOTIDE SEQUENCE [LARGE SCALE GENOMIC DNA]</scope>
    <source>
        <strain evidence="5 6">BP5796</strain>
    </source>
</reference>
<evidence type="ECO:0000313" key="5">
    <source>
        <dbReference type="EMBL" id="RDW92652.1"/>
    </source>
</evidence>
<dbReference type="Pfam" id="PF12796">
    <property type="entry name" value="Ank_2"/>
    <property type="match status" value="1"/>
</dbReference>
<evidence type="ECO:0000256" key="2">
    <source>
        <dbReference type="ARBA" id="ARBA00023043"/>
    </source>
</evidence>
<dbReference type="CDD" id="cd14688">
    <property type="entry name" value="bZIP_YAP"/>
    <property type="match status" value="1"/>
</dbReference>
<dbReference type="Gene3D" id="1.20.5.170">
    <property type="match status" value="1"/>
</dbReference>
<comment type="caution">
    <text evidence="5">The sequence shown here is derived from an EMBL/GenBank/DDBJ whole genome shotgun (WGS) entry which is preliminary data.</text>
</comment>
<feature type="repeat" description="ANK" evidence="3">
    <location>
        <begin position="284"/>
        <end position="315"/>
    </location>
</feature>
<dbReference type="OrthoDB" id="3564374at2759"/>
<dbReference type="InterPro" id="IPR046347">
    <property type="entry name" value="bZIP_sf"/>
</dbReference>
<feature type="compositionally biased region" description="Polar residues" evidence="4">
    <location>
        <begin position="127"/>
        <end position="146"/>
    </location>
</feature>
<feature type="repeat" description="ANK" evidence="3">
    <location>
        <begin position="251"/>
        <end position="283"/>
    </location>
</feature>
<accession>A0A3D8T252</accession>
<dbReference type="InterPro" id="IPR002110">
    <property type="entry name" value="Ankyrin_rpt"/>
</dbReference>
<dbReference type="SUPFAM" id="SSF57959">
    <property type="entry name" value="Leucine zipper domain"/>
    <property type="match status" value="1"/>
</dbReference>
<evidence type="ECO:0000256" key="4">
    <source>
        <dbReference type="SAM" id="MobiDB-lite"/>
    </source>
</evidence>
<sequence>MDKSNNFAYKYPAASTSQGVAGSFDITKMEEQWQKIQEAGERRKVQNRIAQRKYRKNLKRRIEDFERQNLFQNYTAGSTSTSTAPSLSLDSSNPKLSSASDIPQASTNDDAIKSQGMVQRSRLITPHSESTTPNREVGNPANSTADSWICHSDQVPPSTAHSLFSQSPETTRHYMDRTSQDHAHGQTNFMGMSSLNDYIQANNTLIEDLENNMGSPESNSDDNLQLGCPGDCKPHQRHHSLPLGFESMANSGSNPLHIAAVRGYTEIAELLIDRGIDINARDSQGWTALHLATERGQHKVVKILLEKGADIFSRI</sequence>
<feature type="region of interest" description="Disordered" evidence="4">
    <location>
        <begin position="209"/>
        <end position="235"/>
    </location>
</feature>
<evidence type="ECO:0000313" key="6">
    <source>
        <dbReference type="Proteomes" id="UP000256328"/>
    </source>
</evidence>
<feature type="compositionally biased region" description="Polar residues" evidence="4">
    <location>
        <begin position="93"/>
        <end position="109"/>
    </location>
</feature>
<gene>
    <name evidence="5" type="ORF">BP5796_02046</name>
</gene>
<feature type="compositionally biased region" description="Polar residues" evidence="4">
    <location>
        <begin position="155"/>
        <end position="169"/>
    </location>
</feature>
<dbReference type="GO" id="GO:0003700">
    <property type="term" value="F:DNA-binding transcription factor activity"/>
    <property type="evidence" value="ECO:0007669"/>
    <property type="project" value="InterPro"/>
</dbReference>
<dbReference type="PROSITE" id="PS50088">
    <property type="entry name" value="ANK_REPEAT"/>
    <property type="match status" value="2"/>
</dbReference>
<evidence type="ECO:0000256" key="3">
    <source>
        <dbReference type="PROSITE-ProRule" id="PRU00023"/>
    </source>
</evidence>
<dbReference type="SMART" id="SM00248">
    <property type="entry name" value="ANK"/>
    <property type="match status" value="2"/>
</dbReference>
<dbReference type="PANTHER" id="PTHR24126:SF14">
    <property type="entry name" value="ANK_REP_REGION DOMAIN-CONTAINING PROTEIN"/>
    <property type="match status" value="1"/>
</dbReference>
<dbReference type="AlphaFoldDB" id="A0A3D8T252"/>
<dbReference type="Gene3D" id="1.25.40.20">
    <property type="entry name" value="Ankyrin repeat-containing domain"/>
    <property type="match status" value="1"/>
</dbReference>
<protein>
    <submittedName>
        <fullName evidence="5">Uncharacterized protein</fullName>
    </submittedName>
</protein>
<dbReference type="EMBL" id="PDLN01000002">
    <property type="protein sequence ID" value="RDW92652.1"/>
    <property type="molecule type" value="Genomic_DNA"/>
</dbReference>
<evidence type="ECO:0000256" key="1">
    <source>
        <dbReference type="ARBA" id="ARBA00022737"/>
    </source>
</evidence>
<dbReference type="SUPFAM" id="SSF48403">
    <property type="entry name" value="Ankyrin repeat"/>
    <property type="match status" value="1"/>
</dbReference>
<feature type="compositionally biased region" description="Polar residues" evidence="4">
    <location>
        <begin position="212"/>
        <end position="223"/>
    </location>
</feature>
<dbReference type="PRINTS" id="PR01415">
    <property type="entry name" value="ANKYRIN"/>
</dbReference>
<keyword evidence="6" id="KW-1185">Reference proteome</keyword>
<dbReference type="PROSITE" id="PS50297">
    <property type="entry name" value="ANK_REP_REGION"/>
    <property type="match status" value="2"/>
</dbReference>
<name>A0A3D8T252_9HELO</name>
<keyword evidence="2 3" id="KW-0040">ANK repeat</keyword>
<keyword evidence="1" id="KW-0677">Repeat</keyword>
<feature type="compositionally biased region" description="Low complexity" evidence="4">
    <location>
        <begin position="76"/>
        <end position="92"/>
    </location>
</feature>
<organism evidence="5 6">
    <name type="scientific">Coleophoma crateriformis</name>
    <dbReference type="NCBI Taxonomy" id="565419"/>
    <lineage>
        <taxon>Eukaryota</taxon>
        <taxon>Fungi</taxon>
        <taxon>Dikarya</taxon>
        <taxon>Ascomycota</taxon>
        <taxon>Pezizomycotina</taxon>
        <taxon>Leotiomycetes</taxon>
        <taxon>Helotiales</taxon>
        <taxon>Dermateaceae</taxon>
        <taxon>Coleophoma</taxon>
    </lineage>
</organism>